<feature type="non-terminal residue" evidence="2">
    <location>
        <position position="199"/>
    </location>
</feature>
<dbReference type="GO" id="GO:0005777">
    <property type="term" value="C:peroxisome"/>
    <property type="evidence" value="ECO:0007669"/>
    <property type="project" value="TreeGrafter"/>
</dbReference>
<evidence type="ECO:0000313" key="2">
    <source>
        <dbReference type="EMBL" id="GMR37621.1"/>
    </source>
</evidence>
<feature type="domain" description="Peroxisomal multifunctional enzyme type 2-like N-terminal" evidence="1">
    <location>
        <begin position="89"/>
        <end position="198"/>
    </location>
</feature>
<gene>
    <name evidence="2" type="ORF">PMAYCL1PPCAC_07816</name>
</gene>
<name>A0AAN4ZBI0_9BILA</name>
<evidence type="ECO:0000259" key="1">
    <source>
        <dbReference type="Pfam" id="PF22622"/>
    </source>
</evidence>
<keyword evidence="3" id="KW-1185">Reference proteome</keyword>
<accession>A0AAN4ZBI0</accession>
<reference evidence="3" key="1">
    <citation type="submission" date="2022-10" db="EMBL/GenBank/DDBJ databases">
        <title>Genome assembly of Pristionchus species.</title>
        <authorList>
            <person name="Yoshida K."/>
            <person name="Sommer R.J."/>
        </authorList>
    </citation>
    <scope>NUCLEOTIDE SEQUENCE [LARGE SCALE GENOMIC DNA]</scope>
    <source>
        <strain evidence="3">RS5460</strain>
    </source>
</reference>
<dbReference type="InterPro" id="IPR054357">
    <property type="entry name" value="MFE-2_N"/>
</dbReference>
<dbReference type="SUPFAM" id="SSF54637">
    <property type="entry name" value="Thioesterase/thiol ester dehydrase-isomerase"/>
    <property type="match status" value="1"/>
</dbReference>
<dbReference type="PANTHER" id="PTHR13078">
    <property type="entry name" value="PEROXISOMAL MULTIFUNCTIONAL ENZYME TYPE 2-RELATED"/>
    <property type="match status" value="1"/>
</dbReference>
<feature type="non-terminal residue" evidence="2">
    <location>
        <position position="1"/>
    </location>
</feature>
<dbReference type="GO" id="GO:0044594">
    <property type="term" value="F:17-beta-hydroxysteroid dehydrogenase (NAD+) activity"/>
    <property type="evidence" value="ECO:0007669"/>
    <property type="project" value="TreeGrafter"/>
</dbReference>
<dbReference type="Gene3D" id="3.10.129.10">
    <property type="entry name" value="Hotdog Thioesterase"/>
    <property type="match status" value="1"/>
</dbReference>
<sequence>GVARFAPSWWDISRGTHQVPCTMAIVTRHVVNASLNARLFNAMKTLLSSPVPVRQSRRGHMCDKSGPNLSGRPMVPQLAKEHKAEPIEYDYTTRDAIIYALGVGFNSKDDLRYVYEGAEGFMPVPTYIVAPGLHANNIHQWPGIEFDLTRLVHGDQYIEVYAPIPPEGSFRSEARVLDVLDKGSGALILTEITTFDKRT</sequence>
<protein>
    <recommendedName>
        <fullName evidence="1">Peroxisomal multifunctional enzyme type 2-like N-terminal domain-containing protein</fullName>
    </recommendedName>
</protein>
<dbReference type="GO" id="GO:0006635">
    <property type="term" value="P:fatty acid beta-oxidation"/>
    <property type="evidence" value="ECO:0007669"/>
    <property type="project" value="TreeGrafter"/>
</dbReference>
<dbReference type="GO" id="GO:0004300">
    <property type="term" value="F:enoyl-CoA hydratase activity"/>
    <property type="evidence" value="ECO:0007669"/>
    <property type="project" value="TreeGrafter"/>
</dbReference>
<comment type="caution">
    <text evidence="2">The sequence shown here is derived from an EMBL/GenBank/DDBJ whole genome shotgun (WGS) entry which is preliminary data.</text>
</comment>
<dbReference type="PANTHER" id="PTHR13078:SF56">
    <property type="entry name" value="PEROXISOMAL MULTIFUNCTIONAL ENZYME TYPE 2"/>
    <property type="match status" value="1"/>
</dbReference>
<dbReference type="Pfam" id="PF22622">
    <property type="entry name" value="MFE-2_hydrat-2_N"/>
    <property type="match status" value="1"/>
</dbReference>
<organism evidence="2 3">
    <name type="scientific">Pristionchus mayeri</name>
    <dbReference type="NCBI Taxonomy" id="1317129"/>
    <lineage>
        <taxon>Eukaryota</taxon>
        <taxon>Metazoa</taxon>
        <taxon>Ecdysozoa</taxon>
        <taxon>Nematoda</taxon>
        <taxon>Chromadorea</taxon>
        <taxon>Rhabditida</taxon>
        <taxon>Rhabditina</taxon>
        <taxon>Diplogasteromorpha</taxon>
        <taxon>Diplogasteroidea</taxon>
        <taxon>Neodiplogasteridae</taxon>
        <taxon>Pristionchus</taxon>
    </lineage>
</organism>
<evidence type="ECO:0000313" key="3">
    <source>
        <dbReference type="Proteomes" id="UP001328107"/>
    </source>
</evidence>
<proteinExistence type="predicted"/>
<dbReference type="InterPro" id="IPR029069">
    <property type="entry name" value="HotDog_dom_sf"/>
</dbReference>
<dbReference type="Proteomes" id="UP001328107">
    <property type="component" value="Unassembled WGS sequence"/>
</dbReference>
<dbReference type="AlphaFoldDB" id="A0AAN4ZBI0"/>
<dbReference type="GO" id="GO:0003857">
    <property type="term" value="F:(3S)-3-hydroxyacyl-CoA dehydrogenase (NAD+) activity"/>
    <property type="evidence" value="ECO:0007669"/>
    <property type="project" value="TreeGrafter"/>
</dbReference>
<dbReference type="EMBL" id="BTRK01000002">
    <property type="protein sequence ID" value="GMR37621.1"/>
    <property type="molecule type" value="Genomic_DNA"/>
</dbReference>